<keyword evidence="7" id="KW-0812">Transmembrane</keyword>
<feature type="domain" description="CcmH/CycL/Ccl2/NrfF N-terminal" evidence="8">
    <location>
        <begin position="10"/>
        <end position="150"/>
    </location>
</feature>
<dbReference type="InterPro" id="IPR005616">
    <property type="entry name" value="CcmH/CycL/Ccl2/NrfF_N"/>
</dbReference>
<evidence type="ECO:0000256" key="3">
    <source>
        <dbReference type="ARBA" id="ARBA00022723"/>
    </source>
</evidence>
<dbReference type="InterPro" id="IPR038297">
    <property type="entry name" value="CcmH/CycL/NrfF/Ccl2_sf"/>
</dbReference>
<evidence type="ECO:0000259" key="8">
    <source>
        <dbReference type="Pfam" id="PF03918"/>
    </source>
</evidence>
<evidence type="ECO:0000256" key="2">
    <source>
        <dbReference type="ARBA" id="ARBA00022617"/>
    </source>
</evidence>
<dbReference type="STRING" id="1288826.MSNKSG1_08183"/>
<dbReference type="InterPro" id="IPR051263">
    <property type="entry name" value="C-type_cytochrome_biogenesis"/>
</dbReference>
<dbReference type="AlphaFoldDB" id="M7CRP2"/>
<keyword evidence="3 7" id="KW-0479">Metal-binding</keyword>
<dbReference type="CDD" id="cd16378">
    <property type="entry name" value="CcmH_N"/>
    <property type="match status" value="1"/>
</dbReference>
<keyword evidence="10" id="KW-1185">Reference proteome</keyword>
<dbReference type="GO" id="GO:0017004">
    <property type="term" value="P:cytochrome complex assembly"/>
    <property type="evidence" value="ECO:0007669"/>
    <property type="project" value="UniProtKB-KW"/>
</dbReference>
<reference evidence="9 10" key="1">
    <citation type="journal article" date="2013" name="Genome Announc.">
        <title>Genome Sequence of Hydrothermal Arsenic-Respiring Bacterium Marinobacter santoriniensis NKSG1T.</title>
        <authorList>
            <person name="Handley K.M."/>
            <person name="Upton M."/>
            <person name="Beatson S.A."/>
            <person name="Hery M."/>
            <person name="Lloyd J.R."/>
        </authorList>
    </citation>
    <scope>NUCLEOTIDE SEQUENCE [LARGE SCALE GENOMIC DNA]</scope>
    <source>
        <strain evidence="9 10">NKSG1</strain>
    </source>
</reference>
<evidence type="ECO:0000313" key="9">
    <source>
        <dbReference type="EMBL" id="EMP55834.1"/>
    </source>
</evidence>
<dbReference type="Proteomes" id="UP000011960">
    <property type="component" value="Unassembled WGS sequence"/>
</dbReference>
<dbReference type="PANTHER" id="PTHR47870:SF1">
    <property type="entry name" value="CYTOCHROME C-TYPE BIOGENESIS PROTEIN CCMH"/>
    <property type="match status" value="1"/>
</dbReference>
<keyword evidence="6 7" id="KW-0408">Iron</keyword>
<name>M7CRP2_9GAMM</name>
<keyword evidence="7" id="KW-0472">Membrane</keyword>
<comment type="similarity">
    <text evidence="1 7">Belongs to the CcmH/CycL/Ccl2/NrfF family.</text>
</comment>
<proteinExistence type="inferred from homology"/>
<evidence type="ECO:0000256" key="6">
    <source>
        <dbReference type="ARBA" id="ARBA00023004"/>
    </source>
</evidence>
<protein>
    <recommendedName>
        <fullName evidence="7">Cytochrome c-type biogenesis protein</fullName>
    </recommendedName>
</protein>
<evidence type="ECO:0000256" key="5">
    <source>
        <dbReference type="ARBA" id="ARBA00022748"/>
    </source>
</evidence>
<keyword evidence="4 7" id="KW-0732">Signal</keyword>
<comment type="caution">
    <text evidence="9">The sequence shown here is derived from an EMBL/GenBank/DDBJ whole genome shotgun (WGS) entry which is preliminary data.</text>
</comment>
<dbReference type="OrthoDB" id="9804975at2"/>
<dbReference type="EMBL" id="APAT01000015">
    <property type="protein sequence ID" value="EMP55834.1"/>
    <property type="molecule type" value="Genomic_DNA"/>
</dbReference>
<evidence type="ECO:0000256" key="7">
    <source>
        <dbReference type="RuleBase" id="RU364112"/>
    </source>
</evidence>
<feature type="transmembrane region" description="Helical" evidence="7">
    <location>
        <begin position="104"/>
        <end position="126"/>
    </location>
</feature>
<gene>
    <name evidence="9" type="ORF">MSNKSG1_08183</name>
</gene>
<dbReference type="FunFam" id="1.10.8.640:FF:000001">
    <property type="entry name" value="Cytochrome c-type biogenesis protein"/>
    <property type="match status" value="1"/>
</dbReference>
<keyword evidence="2 7" id="KW-0349">Heme</keyword>
<organism evidence="9 10">
    <name type="scientific">Marinobacter santoriniensis NKSG1</name>
    <dbReference type="NCBI Taxonomy" id="1288826"/>
    <lineage>
        <taxon>Bacteria</taxon>
        <taxon>Pseudomonadati</taxon>
        <taxon>Pseudomonadota</taxon>
        <taxon>Gammaproteobacteria</taxon>
        <taxon>Pseudomonadales</taxon>
        <taxon>Marinobacteraceae</taxon>
        <taxon>Marinobacter</taxon>
    </lineage>
</organism>
<comment type="function">
    <text evidence="7">Possible subunit of a heme lyase.</text>
</comment>
<dbReference type="GO" id="GO:0046872">
    <property type="term" value="F:metal ion binding"/>
    <property type="evidence" value="ECO:0007669"/>
    <property type="project" value="UniProtKB-KW"/>
</dbReference>
<keyword evidence="7" id="KW-1133">Transmembrane helix</keyword>
<dbReference type="Gene3D" id="1.10.8.640">
    <property type="entry name" value="Cytochrome C biogenesis protein"/>
    <property type="match status" value="1"/>
</dbReference>
<evidence type="ECO:0000256" key="1">
    <source>
        <dbReference type="ARBA" id="ARBA00010342"/>
    </source>
</evidence>
<evidence type="ECO:0000313" key="10">
    <source>
        <dbReference type="Proteomes" id="UP000011960"/>
    </source>
</evidence>
<evidence type="ECO:0000256" key="4">
    <source>
        <dbReference type="ARBA" id="ARBA00022729"/>
    </source>
</evidence>
<accession>M7CRP2</accession>
<keyword evidence="5" id="KW-0201">Cytochrome c-type biogenesis</keyword>
<dbReference type="RefSeq" id="WP_008938779.1">
    <property type="nucleotide sequence ID" value="NZ_APAT01000015.1"/>
</dbReference>
<dbReference type="PATRIC" id="fig|1288826.3.peg.1602"/>
<dbReference type="PANTHER" id="PTHR47870">
    <property type="entry name" value="CYTOCHROME C-TYPE BIOGENESIS PROTEIN CCMH"/>
    <property type="match status" value="1"/>
</dbReference>
<dbReference type="Pfam" id="PF03918">
    <property type="entry name" value="CcmH"/>
    <property type="match status" value="1"/>
</dbReference>
<dbReference type="GO" id="GO:0005886">
    <property type="term" value="C:plasma membrane"/>
    <property type="evidence" value="ECO:0007669"/>
    <property type="project" value="TreeGrafter"/>
</dbReference>
<dbReference type="eggNOG" id="COG3088">
    <property type="taxonomic scope" value="Bacteria"/>
</dbReference>
<sequence length="162" mass="18310">MNRLLLMLLTIFYLGVVHAEVPDIYDFKDPKQEARYQELTAELRCPKCQNQNIADSDAPIAADMRDEVYRMMKSGAGNEEIVDSLVARFGEFVRFKPAFNARTFLLWATPAIAVLIGLLAVAAVIIRARRRDREGAPLSDEERARAARILSGQDGRDRRTDI</sequence>